<keyword evidence="1" id="KW-0812">Transmembrane</keyword>
<dbReference type="RefSeq" id="WP_309202635.1">
    <property type="nucleotide sequence ID" value="NZ_CP133548.1"/>
</dbReference>
<evidence type="ECO:0000256" key="1">
    <source>
        <dbReference type="SAM" id="Phobius"/>
    </source>
</evidence>
<feature type="transmembrane region" description="Helical" evidence="1">
    <location>
        <begin position="6"/>
        <end position="29"/>
    </location>
</feature>
<feature type="transmembrane region" description="Helical" evidence="1">
    <location>
        <begin position="36"/>
        <end position="54"/>
    </location>
</feature>
<accession>A0AA51RTT7</accession>
<dbReference type="AlphaFoldDB" id="A0AA51RTT7"/>
<keyword evidence="1" id="KW-0472">Membrane</keyword>
<organism evidence="2 3">
    <name type="scientific">Pleionea litopenaei</name>
    <dbReference type="NCBI Taxonomy" id="3070815"/>
    <lineage>
        <taxon>Bacteria</taxon>
        <taxon>Pseudomonadati</taxon>
        <taxon>Pseudomonadota</taxon>
        <taxon>Gammaproteobacteria</taxon>
        <taxon>Oceanospirillales</taxon>
        <taxon>Pleioneaceae</taxon>
        <taxon>Pleionea</taxon>
    </lineage>
</organism>
<evidence type="ECO:0000313" key="3">
    <source>
        <dbReference type="Proteomes" id="UP001239782"/>
    </source>
</evidence>
<dbReference type="KEGG" id="plei:Q9312_00845"/>
<dbReference type="EMBL" id="CP133548">
    <property type="protein sequence ID" value="WMS87492.1"/>
    <property type="molecule type" value="Genomic_DNA"/>
</dbReference>
<proteinExistence type="predicted"/>
<feature type="transmembrane region" description="Helical" evidence="1">
    <location>
        <begin position="82"/>
        <end position="106"/>
    </location>
</feature>
<name>A0AA51RTT7_9GAMM</name>
<keyword evidence="3" id="KW-1185">Reference proteome</keyword>
<evidence type="ECO:0000313" key="2">
    <source>
        <dbReference type="EMBL" id="WMS87492.1"/>
    </source>
</evidence>
<reference evidence="2 3" key="1">
    <citation type="submission" date="2023-08" db="EMBL/GenBank/DDBJ databases">
        <title>Pleionea litopenaei sp. nov., isolated from stomach of juvenile Litopenaeus vannamei.</title>
        <authorList>
            <person name="Rho A.M."/>
            <person name="Hwang C.Y."/>
        </authorList>
    </citation>
    <scope>NUCLEOTIDE SEQUENCE [LARGE SCALE GENOMIC DNA]</scope>
    <source>
        <strain evidence="2 3">HL-JVS1</strain>
    </source>
</reference>
<gene>
    <name evidence="2" type="ORF">Q9312_00845</name>
</gene>
<protein>
    <submittedName>
        <fullName evidence="2">Uncharacterized protein</fullName>
    </submittedName>
</protein>
<sequence length="126" mass="14433">MTSEPFALYSTTWWAYIGCGVVFLLLVWWKVRHWNYYFQTGLLSLIAAGAFAYTQVPEAETMAPATIAFILELENEGSEGEIAMLTHLAVVWLILYSLLIGVRFGWQKWRAQQSKDHASREEPEIS</sequence>
<dbReference type="Proteomes" id="UP001239782">
    <property type="component" value="Chromosome"/>
</dbReference>
<keyword evidence="1" id="KW-1133">Transmembrane helix</keyword>